<evidence type="ECO:0000313" key="2">
    <source>
        <dbReference type="Proteomes" id="UP000184418"/>
    </source>
</evidence>
<gene>
    <name evidence="1" type="ORF">SAMN02745146_3079</name>
</gene>
<reference evidence="1 2" key="1">
    <citation type="submission" date="2016-11" db="EMBL/GenBank/DDBJ databases">
        <authorList>
            <person name="Jaros S."/>
            <person name="Januszkiewicz K."/>
            <person name="Wedrychowicz H."/>
        </authorList>
    </citation>
    <scope>NUCLEOTIDE SEQUENCE [LARGE SCALE GENOMIC DNA]</scope>
    <source>
        <strain evidence="1 2">DSM 21074</strain>
    </source>
</reference>
<dbReference type="Proteomes" id="UP000184418">
    <property type="component" value="Unassembled WGS sequence"/>
</dbReference>
<evidence type="ECO:0000313" key="1">
    <source>
        <dbReference type="EMBL" id="SHJ41218.1"/>
    </source>
</evidence>
<accession>A0A1M6J3G1</accession>
<name>A0A1M6J3G1_9BACT</name>
<dbReference type="EMBL" id="FQYN01000006">
    <property type="protein sequence ID" value="SHJ41218.1"/>
    <property type="molecule type" value="Genomic_DNA"/>
</dbReference>
<dbReference type="RefSeq" id="WP_073110811.1">
    <property type="nucleotide sequence ID" value="NZ_FQYN01000006.1"/>
</dbReference>
<organism evidence="1 2">
    <name type="scientific">Hymenobacter daecheongensis DSM 21074</name>
    <dbReference type="NCBI Taxonomy" id="1121955"/>
    <lineage>
        <taxon>Bacteria</taxon>
        <taxon>Pseudomonadati</taxon>
        <taxon>Bacteroidota</taxon>
        <taxon>Cytophagia</taxon>
        <taxon>Cytophagales</taxon>
        <taxon>Hymenobacteraceae</taxon>
        <taxon>Hymenobacter</taxon>
    </lineage>
</organism>
<protein>
    <submittedName>
        <fullName evidence="1">Uncharacterized protein</fullName>
    </submittedName>
</protein>
<sequence length="81" mass="8789">MDTTTEQPQLLIEQQPHDEAEAASLAQLAELLAATDPLPDLRDLAPAVRQLFPAPAYLVGCGSAHIWLHRVGDPARLALIR</sequence>
<dbReference type="STRING" id="1121955.SAMN02745146_3079"/>
<dbReference type="OrthoDB" id="885803at2"/>
<dbReference type="AlphaFoldDB" id="A0A1M6J3G1"/>
<keyword evidence="2" id="KW-1185">Reference proteome</keyword>
<proteinExistence type="predicted"/>